<dbReference type="SUPFAM" id="SSF81296">
    <property type="entry name" value="E set domains"/>
    <property type="match status" value="1"/>
</dbReference>
<dbReference type="GO" id="GO:0007399">
    <property type="term" value="P:nervous system development"/>
    <property type="evidence" value="ECO:0007669"/>
    <property type="project" value="UniProtKB-ARBA"/>
</dbReference>
<reference evidence="4" key="3">
    <citation type="submission" date="2025-09" db="UniProtKB">
        <authorList>
            <consortium name="Ensembl"/>
        </authorList>
    </citation>
    <scope>IDENTIFICATION</scope>
</reference>
<dbReference type="GO" id="GO:0000978">
    <property type="term" value="F:RNA polymerase II cis-regulatory region sequence-specific DNA binding"/>
    <property type="evidence" value="ECO:0007669"/>
    <property type="project" value="TreeGrafter"/>
</dbReference>
<evidence type="ECO:0000313" key="5">
    <source>
        <dbReference type="Proteomes" id="UP000472271"/>
    </source>
</evidence>
<dbReference type="InterPro" id="IPR030492">
    <property type="entry name" value="RHD_CS"/>
</dbReference>
<dbReference type="GO" id="GO:0033554">
    <property type="term" value="P:cellular response to stress"/>
    <property type="evidence" value="ECO:0007669"/>
    <property type="project" value="TreeGrafter"/>
</dbReference>
<dbReference type="InterPro" id="IPR033926">
    <property type="entry name" value="IPT_NFkappaB"/>
</dbReference>
<reference evidence="4" key="1">
    <citation type="submission" date="2019-06" db="EMBL/GenBank/DDBJ databases">
        <authorList>
            <consortium name="Wellcome Sanger Institute Data Sharing"/>
        </authorList>
    </citation>
    <scope>NUCLEOTIDE SEQUENCE [LARGE SCALE GENOMIC DNA]</scope>
</reference>
<dbReference type="PANTHER" id="PTHR24169:SF1">
    <property type="entry name" value="TRANSCRIPTION FACTOR P65"/>
    <property type="match status" value="1"/>
</dbReference>
<feature type="region of interest" description="Disordered" evidence="2">
    <location>
        <begin position="336"/>
        <end position="357"/>
    </location>
</feature>
<accession>A0A673BNN8</accession>
<dbReference type="FunFam" id="2.60.40.10:FF:000046">
    <property type="entry name" value="Nuclear factor NF-kappa-B p105 subunit"/>
    <property type="match status" value="1"/>
</dbReference>
<dbReference type="InterPro" id="IPR000451">
    <property type="entry name" value="NFkB/Dor"/>
</dbReference>
<evidence type="ECO:0000256" key="1">
    <source>
        <dbReference type="ARBA" id="ARBA00022553"/>
    </source>
</evidence>
<evidence type="ECO:0000259" key="3">
    <source>
        <dbReference type="PROSITE" id="PS50254"/>
    </source>
</evidence>
<dbReference type="PANTHER" id="PTHR24169">
    <property type="entry name" value="NUCLEAR FACTOR NF-KAPPA-B PROTEIN"/>
    <property type="match status" value="1"/>
</dbReference>
<proteinExistence type="predicted"/>
<protein>
    <recommendedName>
        <fullName evidence="3">RHD domain-containing protein</fullName>
    </recommendedName>
</protein>
<organism evidence="4 5">
    <name type="scientific">Sphaeramia orbicularis</name>
    <name type="common">orbiculate cardinalfish</name>
    <dbReference type="NCBI Taxonomy" id="375764"/>
    <lineage>
        <taxon>Eukaryota</taxon>
        <taxon>Metazoa</taxon>
        <taxon>Chordata</taxon>
        <taxon>Craniata</taxon>
        <taxon>Vertebrata</taxon>
        <taxon>Euteleostomi</taxon>
        <taxon>Actinopterygii</taxon>
        <taxon>Neopterygii</taxon>
        <taxon>Teleostei</taxon>
        <taxon>Neoteleostei</taxon>
        <taxon>Acanthomorphata</taxon>
        <taxon>Gobiaria</taxon>
        <taxon>Kurtiformes</taxon>
        <taxon>Apogonoidei</taxon>
        <taxon>Apogonidae</taxon>
        <taxon>Apogoninae</taxon>
        <taxon>Sphaeramia</taxon>
    </lineage>
</organism>
<dbReference type="InterPro" id="IPR002909">
    <property type="entry name" value="IPT_dom"/>
</dbReference>
<gene>
    <name evidence="4" type="primary">rela</name>
</gene>
<dbReference type="GO" id="GO:0005737">
    <property type="term" value="C:cytoplasm"/>
    <property type="evidence" value="ECO:0007669"/>
    <property type="project" value="InterPro"/>
</dbReference>
<sequence>TIGVYPWGMAQLNPANPYIEIIEQPKQRGMRFRYKCEGRSAGSIPGEKSNDTTKTHPAIKLHNYSGPLRVRISLVTKNAPHKPHPHELVGKDCKHGYYEADLQERRIHSFQNLGIQCVKKKDVNEAITCRLQTNNNPFNIPDAKVWEEEFDLNSVRLCFQASITLPTGELFPLEPVVSQPIYDNRAPNTAELKICRVNRNHGSCKGGDEIFLLCDKVQKEDIEVRFFQDSWEGKGTFSQADVHRQVAIVFRTPPYRDTNLTEPVRVKMQLRRPSDREVSEPMDFQYLPTDPDEYRLSEKRKRTGEMFQSLKLGPSGQPFTAQAKLEPSLSITAPSPNQTWKLMNLGPQPKPTPLANFTMSQPLAASSSTTTASTANQDFSTVNLADLHDFFPKMSSTITQDLASSQGTAASSQSSSSFSLQPSQFQVEAPLVDDDIPDFPSFPEAQVPGTLENLDMEDFEDLLSRRLTCETGNSTSMLGQAACQQTPSSSNGIQNNIASQNTSDLLGNPGSTWMNYPNSIVNLLHNENMIDIIPNNSNNRPPVLDEFDELMSNDEERLISILNSGSQAGFVSGHPP</sequence>
<dbReference type="InterPro" id="IPR014756">
    <property type="entry name" value="Ig_E-set"/>
</dbReference>
<dbReference type="InterPro" id="IPR032397">
    <property type="entry name" value="RHD_dimer"/>
</dbReference>
<evidence type="ECO:0000313" key="4">
    <source>
        <dbReference type="Ensembl" id="ENSSORP00005042217.1"/>
    </source>
</evidence>
<dbReference type="PROSITE" id="PS50254">
    <property type="entry name" value="REL_2"/>
    <property type="match status" value="1"/>
</dbReference>
<dbReference type="GO" id="GO:0007249">
    <property type="term" value="P:canonical NF-kappaB signal transduction"/>
    <property type="evidence" value="ECO:0007669"/>
    <property type="project" value="TreeGrafter"/>
</dbReference>
<dbReference type="SUPFAM" id="SSF49417">
    <property type="entry name" value="p53-like transcription factors"/>
    <property type="match status" value="1"/>
</dbReference>
<dbReference type="SMART" id="SM00429">
    <property type="entry name" value="IPT"/>
    <property type="match status" value="1"/>
</dbReference>
<dbReference type="InterPro" id="IPR013783">
    <property type="entry name" value="Ig-like_fold"/>
</dbReference>
<dbReference type="GO" id="GO:0045944">
    <property type="term" value="P:positive regulation of transcription by RNA polymerase II"/>
    <property type="evidence" value="ECO:0007669"/>
    <property type="project" value="TreeGrafter"/>
</dbReference>
<dbReference type="Gene3D" id="2.60.40.340">
    <property type="entry name" value="Rel homology domain (RHD), DNA-binding domain"/>
    <property type="match status" value="1"/>
</dbReference>
<dbReference type="AlphaFoldDB" id="A0A673BNN8"/>
<dbReference type="Ensembl" id="ENSSORT00005043292.1">
    <property type="protein sequence ID" value="ENSSORP00005042217.1"/>
    <property type="gene ID" value="ENSSORG00005019566.1"/>
</dbReference>
<feature type="domain" description="RHD" evidence="3">
    <location>
        <begin position="14"/>
        <end position="188"/>
    </location>
</feature>
<dbReference type="GO" id="GO:0005634">
    <property type="term" value="C:nucleus"/>
    <property type="evidence" value="ECO:0007669"/>
    <property type="project" value="TreeGrafter"/>
</dbReference>
<dbReference type="GO" id="GO:0000981">
    <property type="term" value="F:DNA-binding transcription factor activity, RNA polymerase II-specific"/>
    <property type="evidence" value="ECO:0007669"/>
    <property type="project" value="TreeGrafter"/>
</dbReference>
<dbReference type="PRINTS" id="PR00057">
    <property type="entry name" value="NFKBTNSCPFCT"/>
</dbReference>
<dbReference type="Pfam" id="PF16179">
    <property type="entry name" value="RHD_dimer"/>
    <property type="match status" value="1"/>
</dbReference>
<dbReference type="InterPro" id="IPR037059">
    <property type="entry name" value="RHD_DNA_bind_dom_sf"/>
</dbReference>
<name>A0A673BNN8_9TELE</name>
<dbReference type="InterPro" id="IPR011539">
    <property type="entry name" value="RHD_DNA_bind_dom"/>
</dbReference>
<dbReference type="Proteomes" id="UP000472271">
    <property type="component" value="Chromosome 18"/>
</dbReference>
<reference evidence="4" key="2">
    <citation type="submission" date="2025-08" db="UniProtKB">
        <authorList>
            <consortium name="Ensembl"/>
        </authorList>
    </citation>
    <scope>IDENTIFICATION</scope>
</reference>
<evidence type="ECO:0000256" key="2">
    <source>
        <dbReference type="SAM" id="MobiDB-lite"/>
    </source>
</evidence>
<keyword evidence="1" id="KW-0597">Phosphoprotein</keyword>
<dbReference type="Pfam" id="PF00554">
    <property type="entry name" value="RHD_DNA_bind"/>
    <property type="match status" value="1"/>
</dbReference>
<dbReference type="FunFam" id="2.60.40.340:FF:000003">
    <property type="entry name" value="NFkB p65 transcription factor"/>
    <property type="match status" value="1"/>
</dbReference>
<dbReference type="GO" id="GO:0034097">
    <property type="term" value="P:response to cytokine"/>
    <property type="evidence" value="ECO:0007669"/>
    <property type="project" value="TreeGrafter"/>
</dbReference>
<dbReference type="CDD" id="cd01177">
    <property type="entry name" value="IPT_NFkappaB"/>
    <property type="match status" value="1"/>
</dbReference>
<keyword evidence="5" id="KW-1185">Reference proteome</keyword>
<dbReference type="Gene3D" id="2.60.40.10">
    <property type="entry name" value="Immunoglobulins"/>
    <property type="match status" value="1"/>
</dbReference>
<dbReference type="GO" id="GO:0006954">
    <property type="term" value="P:inflammatory response"/>
    <property type="evidence" value="ECO:0007669"/>
    <property type="project" value="TreeGrafter"/>
</dbReference>
<dbReference type="InterPro" id="IPR008967">
    <property type="entry name" value="p53-like_TF_DNA-bd_sf"/>
</dbReference>
<dbReference type="PROSITE" id="PS01204">
    <property type="entry name" value="REL_1"/>
    <property type="match status" value="1"/>
</dbReference>
<dbReference type="GO" id="GO:0038061">
    <property type="term" value="P:non-canonical NF-kappaB signal transduction"/>
    <property type="evidence" value="ECO:0007669"/>
    <property type="project" value="TreeGrafter"/>
</dbReference>
<dbReference type="GO" id="GO:0045087">
    <property type="term" value="P:innate immune response"/>
    <property type="evidence" value="ECO:0007669"/>
    <property type="project" value="TreeGrafter"/>
</dbReference>